<name>A0A9N8QNB1_9BASI</name>
<evidence type="ECO:0000313" key="1">
    <source>
        <dbReference type="EMBL" id="CAD6963942.1"/>
    </source>
</evidence>
<evidence type="ECO:0008006" key="3">
    <source>
        <dbReference type="Google" id="ProtNLM"/>
    </source>
</evidence>
<comment type="caution">
    <text evidence="1">The sequence shown here is derived from an EMBL/GenBank/DDBJ whole genome shotgun (WGS) entry which is preliminary data.</text>
</comment>
<dbReference type="EMBL" id="CAJHJF010007603">
    <property type="protein sequence ID" value="CAD6963942.1"/>
    <property type="molecule type" value="Genomic_DNA"/>
</dbReference>
<gene>
    <name evidence="1" type="ORF">JKILLFL_G9394</name>
</gene>
<proteinExistence type="predicted"/>
<dbReference type="CDD" id="cd09272">
    <property type="entry name" value="RNase_HI_RT_Ty1"/>
    <property type="match status" value="1"/>
</dbReference>
<keyword evidence="2" id="KW-1185">Reference proteome</keyword>
<dbReference type="AlphaFoldDB" id="A0A9N8QNB1"/>
<dbReference type="PANTHER" id="PTHR11439">
    <property type="entry name" value="GAG-POL-RELATED RETROTRANSPOSON"/>
    <property type="match status" value="1"/>
</dbReference>
<dbReference type="Proteomes" id="UP000836404">
    <property type="component" value="Unassembled WGS sequence"/>
</dbReference>
<sequence>MSTVEAEYIALAEGLREGLWLRNLLSELGYPAQQPFELHTDNEGTRSIAENPEAHKRTKHIALHYHAVRERVNQGEIAVVRVNTDDNPADVFTKHLPGSKLLDARLKLHVVALD</sequence>
<evidence type="ECO:0000313" key="2">
    <source>
        <dbReference type="Proteomes" id="UP000836404"/>
    </source>
</evidence>
<organism evidence="1 2">
    <name type="scientific">Tilletia laevis</name>
    <dbReference type="NCBI Taxonomy" id="157183"/>
    <lineage>
        <taxon>Eukaryota</taxon>
        <taxon>Fungi</taxon>
        <taxon>Dikarya</taxon>
        <taxon>Basidiomycota</taxon>
        <taxon>Ustilaginomycotina</taxon>
        <taxon>Exobasidiomycetes</taxon>
        <taxon>Tilletiales</taxon>
        <taxon>Tilletiaceae</taxon>
        <taxon>Tilletia</taxon>
    </lineage>
</organism>
<dbReference type="PANTHER" id="PTHR11439:SF467">
    <property type="entry name" value="INTEGRASE CATALYTIC DOMAIN-CONTAINING PROTEIN"/>
    <property type="match status" value="1"/>
</dbReference>
<accession>A0A9N8QNB1</accession>
<reference evidence="1 2" key="1">
    <citation type="submission" date="2020-10" db="EMBL/GenBank/DDBJ databases">
        <authorList>
            <person name="Sedaghatjoo S."/>
        </authorList>
    </citation>
    <scope>NUCLEOTIDE SEQUENCE [LARGE SCALE GENOMIC DNA]</scope>
    <source>
        <strain evidence="1 2">LLFL</strain>
    </source>
</reference>
<protein>
    <recommendedName>
        <fullName evidence="3">Reverse transcriptase Ty1/copia-type domain-containing protein</fullName>
    </recommendedName>
</protein>